<dbReference type="EMBL" id="RBXO01000001">
    <property type="protein sequence ID" value="RKT53656.1"/>
    <property type="molecule type" value="Genomic_DNA"/>
</dbReference>
<evidence type="ECO:0000256" key="3">
    <source>
        <dbReference type="SAM" id="MobiDB-lite"/>
    </source>
</evidence>
<sequence length="1153" mass="124055">MRSRISARDFVLRTFVAGLVLAVVGGGVAAVPAAVAASAVPDTAPDEATAIRYAARGDKSVVVESATTETEELRANPDGSMTWVEHVQPVRVKRGGGWVPVDLTLERKADGTFGPKASTVEVAFSGGGTGSGDEPLAKVVQAGHEVGLGWSSPLPEPVVDGASLVYRNVLPDVDLKVEAHLKGFRELLVVKTAEAARNPELDRITFRTHAEAVRVEEGPSADGGLVARDPEGKPVFLGDASRMWDSSGGADASLDKGDRHAAMGLEVTPDGVSIVPDRAFLDSPATTFPVSLDPEYYCGNCGKVHHAVVQDLWGDAHNFDRTSAPLNDLKAGRVNAAEMEAHRDGLSRSYLQMHTGPIAGKYIHGATLKTKVVHTYSCNPSATELWLVDWIDWGTTWDNQPRWQYLLSSNNRENNAAHCPTDGNAGFDATKAVRDAAAGGWTWTNFMLKAEHEGQLDTSWRKFDLNPYLEVRYNSYPNPPSDLGMEGWGPNPWDALPCRLGPDRAVVGTRTPTLRARLSDPDQDAVLKAGFRVFVGPHDNYTWNEKEVHVPDIQSGNFAQTTVPTDWITSDGVHSWHLWSNDHEFESWSPYCEFEVDTVKPNTPAVSSIDFPDVGIGDAVGRTGTFTFRTNGNTGMNGKMDVRKYGWSLNNDTATTHTVDVPSGGDGTVTVSITPTKAGTNVLYVTAFDHAGNRAAANAVYTFRVGEPAVPKASWSFNESSGSSAGDDSGGNRPLTLQGQASFAPGYEGNALTLDGTSGHATSPWSLLDTSRAFSVSAWAKVDRLDGYYTVASQDGAVASPFYLQYSRDVDRWTVSWTDSDTAAPGLTRVASAARPQIGVWTHLVGSYEPDSGLVSLYVDGKLEGTGTARMWTAIGSLVIGASKWDSRRADHFPGAVDAVRVWDRVLSAAEVAAQANVAVLRARMALDEQAGTTTLEQVSGQQASLSAGVTWAGTPVDPDDPNQVLKGEDKWLNFGASGPREVTAPRPAILRTDRSYSVSAWVRLENVDAEAGAAVSLGDTHYTPFQLQYRPENKQWAFLINHYADRGSWHVALSDKPAQAGKWVHLVGIYDATSGRIALYVDGVRQTFNFLNAPGGGGVSSWNGTGPLWLGRGVWGGKKSDPWRGDVDDARVYSGVLTTDQVRGLRESTPHQ</sequence>
<reference evidence="5 6" key="1">
    <citation type="submission" date="2018-10" db="EMBL/GenBank/DDBJ databases">
        <title>Sequencing the genomes of 1000 actinobacteria strains.</title>
        <authorList>
            <person name="Klenk H.-P."/>
        </authorList>
    </citation>
    <scope>NUCLEOTIDE SEQUENCE [LARGE SCALE GENOMIC DNA]</scope>
    <source>
        <strain evidence="5 6">DSM 43800</strain>
    </source>
</reference>
<dbReference type="SMART" id="SM00560">
    <property type="entry name" value="LamGL"/>
    <property type="match status" value="2"/>
</dbReference>
<evidence type="ECO:0000256" key="1">
    <source>
        <dbReference type="ARBA" id="ARBA00022729"/>
    </source>
</evidence>
<dbReference type="Proteomes" id="UP000282084">
    <property type="component" value="Unassembled WGS sequence"/>
</dbReference>
<evidence type="ECO:0000313" key="6">
    <source>
        <dbReference type="Proteomes" id="UP000282084"/>
    </source>
</evidence>
<accession>A0A495VWF9</accession>
<keyword evidence="6" id="KW-1185">Reference proteome</keyword>
<feature type="region of interest" description="Disordered" evidence="3">
    <location>
        <begin position="714"/>
        <end position="740"/>
    </location>
</feature>
<dbReference type="PANTHER" id="PTHR46943:SF1">
    <property type="entry name" value="PENTRAXIN-RELATED PROTEIN PTX3"/>
    <property type="match status" value="1"/>
</dbReference>
<proteinExistence type="predicted"/>
<dbReference type="GO" id="GO:0006955">
    <property type="term" value="P:immune response"/>
    <property type="evidence" value="ECO:0007669"/>
    <property type="project" value="InterPro"/>
</dbReference>
<dbReference type="SUPFAM" id="SSF49899">
    <property type="entry name" value="Concanavalin A-like lectins/glucanases"/>
    <property type="match status" value="2"/>
</dbReference>
<gene>
    <name evidence="5" type="ORF">C8E97_2231</name>
</gene>
<comment type="caution">
    <text evidence="5">The sequence shown here is derived from an EMBL/GenBank/DDBJ whole genome shotgun (WGS) entry which is preliminary data.</text>
</comment>
<keyword evidence="2" id="KW-1015">Disulfide bond</keyword>
<evidence type="ECO:0000256" key="2">
    <source>
        <dbReference type="ARBA" id="ARBA00023157"/>
    </source>
</evidence>
<dbReference type="NCBIfam" id="NF033679">
    <property type="entry name" value="DNRLRE_dom"/>
    <property type="match status" value="1"/>
</dbReference>
<dbReference type="InterPro" id="IPR006558">
    <property type="entry name" value="LamG-like"/>
</dbReference>
<dbReference type="Gene3D" id="2.60.120.200">
    <property type="match status" value="2"/>
</dbReference>
<feature type="domain" description="LamG-like jellyroll fold" evidence="4">
    <location>
        <begin position="995"/>
        <end position="1141"/>
    </location>
</feature>
<dbReference type="InterPro" id="IPR042837">
    <property type="entry name" value="PTX3"/>
</dbReference>
<dbReference type="InterPro" id="IPR013320">
    <property type="entry name" value="ConA-like_dom_sf"/>
</dbReference>
<evidence type="ECO:0000313" key="5">
    <source>
        <dbReference type="EMBL" id="RKT53656.1"/>
    </source>
</evidence>
<dbReference type="PANTHER" id="PTHR46943">
    <property type="entry name" value="PENTRAXIN-RELATED PROTEIN PTX3"/>
    <property type="match status" value="1"/>
</dbReference>
<dbReference type="AlphaFoldDB" id="A0A495VWF9"/>
<evidence type="ECO:0000259" key="4">
    <source>
        <dbReference type="SMART" id="SM00560"/>
    </source>
</evidence>
<protein>
    <submittedName>
        <fullName evidence="5">Concanavalin A-like lectin/glucanase superfamily protein</fullName>
    </submittedName>
</protein>
<dbReference type="Pfam" id="PF13385">
    <property type="entry name" value="Laminin_G_3"/>
    <property type="match status" value="2"/>
</dbReference>
<keyword evidence="5" id="KW-0430">Lectin</keyword>
<organism evidence="5 6">
    <name type="scientific">Saccharothrix australiensis</name>
    <dbReference type="NCBI Taxonomy" id="2072"/>
    <lineage>
        <taxon>Bacteria</taxon>
        <taxon>Bacillati</taxon>
        <taxon>Actinomycetota</taxon>
        <taxon>Actinomycetes</taxon>
        <taxon>Pseudonocardiales</taxon>
        <taxon>Pseudonocardiaceae</taxon>
        <taxon>Saccharothrix</taxon>
    </lineage>
</organism>
<feature type="domain" description="LamG-like jellyroll fold" evidence="4">
    <location>
        <begin position="772"/>
        <end position="910"/>
    </location>
</feature>
<keyword evidence="1" id="KW-0732">Signal</keyword>
<dbReference type="GO" id="GO:0030246">
    <property type="term" value="F:carbohydrate binding"/>
    <property type="evidence" value="ECO:0007669"/>
    <property type="project" value="UniProtKB-KW"/>
</dbReference>
<name>A0A495VWF9_9PSEU</name>